<reference evidence="2" key="1">
    <citation type="submission" date="2015-10" db="EMBL/GenBank/DDBJ databases">
        <authorList>
            <person name="Martinez-Garcia P.J."/>
            <person name="Crepeau M.W."/>
            <person name="Puiu D."/>
            <person name="Gonzalez-Ibeas D."/>
            <person name="Whalen J."/>
            <person name="Stevens K."/>
            <person name="Paul R."/>
            <person name="Butterfield T."/>
            <person name="Britton M."/>
            <person name="Reagan R."/>
            <person name="Chakraborty S."/>
            <person name="Walawage S.L."/>
            <person name="Vasquez-Gross H.A."/>
            <person name="Cardeno C."/>
            <person name="Famula R."/>
            <person name="Pratt K."/>
            <person name="Kuruganti S."/>
            <person name="Aradhya M.K."/>
            <person name="Leslie C.A."/>
            <person name="Dandekar A.M."/>
            <person name="Salzberg S.L."/>
            <person name="Wegrzyn J.L."/>
            <person name="Langley C.H."/>
            <person name="Neale D.B."/>
        </authorList>
    </citation>
    <scope>NUCLEOTIDE SEQUENCE</scope>
    <source>
        <tissue evidence="2">Leaves</tissue>
    </source>
</reference>
<organism evidence="2 3">
    <name type="scientific">Juglans regia</name>
    <name type="common">English walnut</name>
    <dbReference type="NCBI Taxonomy" id="51240"/>
    <lineage>
        <taxon>Eukaryota</taxon>
        <taxon>Viridiplantae</taxon>
        <taxon>Streptophyta</taxon>
        <taxon>Embryophyta</taxon>
        <taxon>Tracheophyta</taxon>
        <taxon>Spermatophyta</taxon>
        <taxon>Magnoliopsida</taxon>
        <taxon>eudicotyledons</taxon>
        <taxon>Gunneridae</taxon>
        <taxon>Pentapetalae</taxon>
        <taxon>rosids</taxon>
        <taxon>fabids</taxon>
        <taxon>Fagales</taxon>
        <taxon>Juglandaceae</taxon>
        <taxon>Juglans</taxon>
    </lineage>
</organism>
<dbReference type="Gramene" id="Jr03_03740_p1">
    <property type="protein sequence ID" value="cds.Jr03_03740_p1"/>
    <property type="gene ID" value="Jr03_03740"/>
</dbReference>
<accession>A0A834D2W3</accession>
<dbReference type="EMBL" id="LIHL02000003">
    <property type="protein sequence ID" value="KAF5474050.1"/>
    <property type="molecule type" value="Genomic_DNA"/>
</dbReference>
<protein>
    <recommendedName>
        <fullName evidence="1">DNA polymerase delta subunit OB-fold domain-containing protein</fullName>
    </recommendedName>
</protein>
<dbReference type="Proteomes" id="UP000619265">
    <property type="component" value="Unassembled WGS sequence"/>
</dbReference>
<evidence type="ECO:0000313" key="3">
    <source>
        <dbReference type="Proteomes" id="UP000619265"/>
    </source>
</evidence>
<dbReference type="AlphaFoldDB" id="A0A834D2W3"/>
<dbReference type="Pfam" id="PF18018">
    <property type="entry name" value="DNA_pol_D_N"/>
    <property type="match status" value="1"/>
</dbReference>
<comment type="caution">
    <text evidence="2">The sequence shown here is derived from an EMBL/GenBank/DDBJ whole genome shotgun (WGS) entry which is preliminary data.</text>
</comment>
<gene>
    <name evidence="2" type="ORF">F2P56_005989</name>
</gene>
<reference evidence="2" key="2">
    <citation type="submission" date="2020-03" db="EMBL/GenBank/DDBJ databases">
        <title>Walnut 2.0.</title>
        <authorList>
            <person name="Marrano A."/>
            <person name="Britton M."/>
            <person name="Zimin A.V."/>
            <person name="Zaini P.A."/>
            <person name="Workman R."/>
            <person name="Puiu D."/>
            <person name="Bianco L."/>
            <person name="Allen B.J."/>
            <person name="Troggio M."/>
            <person name="Leslie C.A."/>
            <person name="Timp W."/>
            <person name="Dendekar A."/>
            <person name="Salzberg S.L."/>
            <person name="Neale D.B."/>
        </authorList>
    </citation>
    <scope>NUCLEOTIDE SEQUENCE</scope>
    <source>
        <tissue evidence="2">Leaves</tissue>
    </source>
</reference>
<dbReference type="Gene3D" id="2.40.50.430">
    <property type="match status" value="1"/>
</dbReference>
<dbReference type="InterPro" id="IPR040663">
    <property type="entry name" value="DNA_pol_D_N"/>
</dbReference>
<sequence>MTEVLTRARFRYLCRLLLDLRYYSIPSFPIGNPIYQFAQFAIGLEEGKECILAGTLNKHMKLKPCVLDEYSEEGVGDSNLIVLWIPDQILCHWSKGPWLVELFFQIII</sequence>
<proteinExistence type="predicted"/>
<evidence type="ECO:0000313" key="2">
    <source>
        <dbReference type="EMBL" id="KAF5474050.1"/>
    </source>
</evidence>
<name>A0A834D2W3_JUGRE</name>
<evidence type="ECO:0000259" key="1">
    <source>
        <dbReference type="Pfam" id="PF18018"/>
    </source>
</evidence>
<feature type="domain" description="DNA polymerase delta subunit OB-fold" evidence="1">
    <location>
        <begin position="43"/>
        <end position="74"/>
    </location>
</feature>